<evidence type="ECO:0000313" key="3">
    <source>
        <dbReference type="EMBL" id="MFC6237653.1"/>
    </source>
</evidence>
<sequence length="210" mass="20968">MTLGVLLAHGSPDPRSARWVACAAAGASDRAGFPVVGAFLDHDFPRLDDAVASAGADDEVVVLPLLLSAAFHARVDVPAAVAALPRPVTLLDPLGHPPEVLDAALLRAGASCVVVAAGTKVDDERAAFADAVAVASARTGVPASAAFATGPGARLAESAPGTVVVPWLLAPGRLLDSVLAAAAESPYAVAGGPLLDEPTMLDAIAARLIR</sequence>
<dbReference type="Proteomes" id="UP001596138">
    <property type="component" value="Unassembled WGS sequence"/>
</dbReference>
<dbReference type="CDD" id="cd03416">
    <property type="entry name" value="CbiX_SirB_N"/>
    <property type="match status" value="1"/>
</dbReference>
<dbReference type="SUPFAM" id="SSF53800">
    <property type="entry name" value="Chelatase"/>
    <property type="match status" value="2"/>
</dbReference>
<reference evidence="4" key="1">
    <citation type="journal article" date="2019" name="Int. J. Syst. Evol. Microbiol.">
        <title>The Global Catalogue of Microorganisms (GCM) 10K type strain sequencing project: providing services to taxonomists for standard genome sequencing and annotation.</title>
        <authorList>
            <consortium name="The Broad Institute Genomics Platform"/>
            <consortium name="The Broad Institute Genome Sequencing Center for Infectious Disease"/>
            <person name="Wu L."/>
            <person name="Ma J."/>
        </authorList>
    </citation>
    <scope>NUCLEOTIDE SEQUENCE [LARGE SCALE GENOMIC DNA]</scope>
    <source>
        <strain evidence="4">CGMCC 4.7317</strain>
    </source>
</reference>
<dbReference type="PANTHER" id="PTHR33542:SF5">
    <property type="entry name" value="FERROCHELATASE CHE1"/>
    <property type="match status" value="1"/>
</dbReference>
<dbReference type="RefSeq" id="WP_386765150.1">
    <property type="nucleotide sequence ID" value="NZ_JBHSTI010000008.1"/>
</dbReference>
<organism evidence="3 4">
    <name type="scientific">Longivirga aurantiaca</name>
    <dbReference type="NCBI Taxonomy" id="1837743"/>
    <lineage>
        <taxon>Bacteria</taxon>
        <taxon>Bacillati</taxon>
        <taxon>Actinomycetota</taxon>
        <taxon>Actinomycetes</taxon>
        <taxon>Sporichthyales</taxon>
        <taxon>Sporichthyaceae</taxon>
        <taxon>Longivirga</taxon>
    </lineage>
</organism>
<dbReference type="Pfam" id="PF01903">
    <property type="entry name" value="CbiX"/>
    <property type="match status" value="1"/>
</dbReference>
<protein>
    <submittedName>
        <fullName evidence="3">Sirohydrochlorin chelatase</fullName>
    </submittedName>
</protein>
<proteinExistence type="predicted"/>
<comment type="caution">
    <text evidence="3">The sequence shown here is derived from an EMBL/GenBank/DDBJ whole genome shotgun (WGS) entry which is preliminary data.</text>
</comment>
<keyword evidence="1" id="KW-0479">Metal-binding</keyword>
<evidence type="ECO:0000256" key="2">
    <source>
        <dbReference type="ARBA" id="ARBA00023239"/>
    </source>
</evidence>
<evidence type="ECO:0000256" key="1">
    <source>
        <dbReference type="ARBA" id="ARBA00022723"/>
    </source>
</evidence>
<name>A0ABW1T0P1_9ACTN</name>
<dbReference type="InterPro" id="IPR002762">
    <property type="entry name" value="CbiX-like"/>
</dbReference>
<dbReference type="EMBL" id="JBHSTI010000008">
    <property type="protein sequence ID" value="MFC6237653.1"/>
    <property type="molecule type" value="Genomic_DNA"/>
</dbReference>
<evidence type="ECO:0000313" key="4">
    <source>
        <dbReference type="Proteomes" id="UP001596138"/>
    </source>
</evidence>
<accession>A0ABW1T0P1</accession>
<dbReference type="PANTHER" id="PTHR33542">
    <property type="entry name" value="SIROHYDROCHLORIN FERROCHELATASE, CHLOROPLASTIC"/>
    <property type="match status" value="1"/>
</dbReference>
<dbReference type="Gene3D" id="3.40.50.1400">
    <property type="match status" value="1"/>
</dbReference>
<gene>
    <name evidence="3" type="ORF">ACFQGU_07165</name>
</gene>
<dbReference type="InterPro" id="IPR050963">
    <property type="entry name" value="Sirohydro_Cobaltochel/CbiX"/>
</dbReference>
<keyword evidence="2" id="KW-0456">Lyase</keyword>
<keyword evidence="4" id="KW-1185">Reference proteome</keyword>